<dbReference type="InterPro" id="IPR050905">
    <property type="entry name" value="Plant_NBS-LRR"/>
</dbReference>
<proteinExistence type="predicted"/>
<dbReference type="InterPro" id="IPR032675">
    <property type="entry name" value="LRR_dom_sf"/>
</dbReference>
<dbReference type="EMBL" id="JBJUIK010000016">
    <property type="protein sequence ID" value="KAL3499801.1"/>
    <property type="molecule type" value="Genomic_DNA"/>
</dbReference>
<evidence type="ECO:0000256" key="1">
    <source>
        <dbReference type="ARBA" id="ARBA00022821"/>
    </source>
</evidence>
<dbReference type="PANTHER" id="PTHR33463">
    <property type="entry name" value="NB-ARC DOMAIN-CONTAINING PROTEIN-RELATED"/>
    <property type="match status" value="1"/>
</dbReference>
<dbReference type="InterPro" id="IPR057135">
    <property type="entry name" value="At4g27190-like_LRR"/>
</dbReference>
<accession>A0ABD2XYE5</accession>
<dbReference type="Gene3D" id="3.80.10.10">
    <property type="entry name" value="Ribonuclease Inhibitor"/>
    <property type="match status" value="1"/>
</dbReference>
<evidence type="ECO:0000259" key="2">
    <source>
        <dbReference type="Pfam" id="PF23247"/>
    </source>
</evidence>
<keyword evidence="1" id="KW-0611">Plant defense</keyword>
<organism evidence="3 4">
    <name type="scientific">Cinchona calisaya</name>
    <dbReference type="NCBI Taxonomy" id="153742"/>
    <lineage>
        <taxon>Eukaryota</taxon>
        <taxon>Viridiplantae</taxon>
        <taxon>Streptophyta</taxon>
        <taxon>Embryophyta</taxon>
        <taxon>Tracheophyta</taxon>
        <taxon>Spermatophyta</taxon>
        <taxon>Magnoliopsida</taxon>
        <taxon>eudicotyledons</taxon>
        <taxon>Gunneridae</taxon>
        <taxon>Pentapetalae</taxon>
        <taxon>asterids</taxon>
        <taxon>lamiids</taxon>
        <taxon>Gentianales</taxon>
        <taxon>Rubiaceae</taxon>
        <taxon>Cinchonoideae</taxon>
        <taxon>Cinchoneae</taxon>
        <taxon>Cinchona</taxon>
    </lineage>
</organism>
<sequence>MFQKIVMNSGSVGIFDSLSILNIEDSGSSFQLAEGYNAQQFDLLPNLETLYLRHLTMLTSISELAELLGLKLARLRKIKIENCPRLKYLLSLGSSFQGLEQLTEISLELCEELEELFRNDSTNSPSQTLVSNLAFPKFELMSLKSLPKLQTFCRQSPITCPVISKIEVIDCHLLTKLPVTIQNADTIKEIHGQRRWWRKLEWDNGEIKSSLEHIFVPV</sequence>
<dbReference type="SUPFAM" id="SSF52058">
    <property type="entry name" value="L domain-like"/>
    <property type="match status" value="1"/>
</dbReference>
<dbReference type="Proteomes" id="UP001630127">
    <property type="component" value="Unassembled WGS sequence"/>
</dbReference>
<gene>
    <name evidence="3" type="ORF">ACH5RR_038894</name>
</gene>
<reference evidence="3 4" key="1">
    <citation type="submission" date="2024-11" db="EMBL/GenBank/DDBJ databases">
        <title>A near-complete genome assembly of Cinchona calisaya.</title>
        <authorList>
            <person name="Lian D.C."/>
            <person name="Zhao X.W."/>
            <person name="Wei L."/>
        </authorList>
    </citation>
    <scope>NUCLEOTIDE SEQUENCE [LARGE SCALE GENOMIC DNA]</scope>
    <source>
        <tissue evidence="3">Nenye</tissue>
    </source>
</reference>
<feature type="domain" description="Disease resistance protein At4g27190-like leucine-rich repeats" evidence="2">
    <location>
        <begin position="4"/>
        <end position="111"/>
    </location>
</feature>
<protein>
    <recommendedName>
        <fullName evidence="2">Disease resistance protein At4g27190-like leucine-rich repeats domain-containing protein</fullName>
    </recommendedName>
</protein>
<evidence type="ECO:0000313" key="3">
    <source>
        <dbReference type="EMBL" id="KAL3499801.1"/>
    </source>
</evidence>
<keyword evidence="4" id="KW-1185">Reference proteome</keyword>
<dbReference type="PANTHER" id="PTHR33463:SF202">
    <property type="entry name" value="NB-ARC DOMAIN-CONTAINING PROTEIN"/>
    <property type="match status" value="1"/>
</dbReference>
<name>A0ABD2XYE5_9GENT</name>
<dbReference type="Pfam" id="PF23247">
    <property type="entry name" value="LRR_RPS2"/>
    <property type="match status" value="1"/>
</dbReference>
<comment type="caution">
    <text evidence="3">The sequence shown here is derived from an EMBL/GenBank/DDBJ whole genome shotgun (WGS) entry which is preliminary data.</text>
</comment>
<dbReference type="AlphaFoldDB" id="A0ABD2XYE5"/>
<evidence type="ECO:0000313" key="4">
    <source>
        <dbReference type="Proteomes" id="UP001630127"/>
    </source>
</evidence>